<dbReference type="RefSeq" id="WP_280616242.1">
    <property type="nucleotide sequence ID" value="NZ_JAROYP010000003.1"/>
</dbReference>
<protein>
    <submittedName>
        <fullName evidence="2">Uncharacterized protein</fullName>
    </submittedName>
</protein>
<name>A0AAW6STQ6_9BACI</name>
<feature type="transmembrane region" description="Helical" evidence="1">
    <location>
        <begin position="181"/>
        <end position="197"/>
    </location>
</feature>
<dbReference type="Proteomes" id="UP001159179">
    <property type="component" value="Unassembled WGS sequence"/>
</dbReference>
<keyword evidence="1" id="KW-1133">Transmembrane helix</keyword>
<evidence type="ECO:0000313" key="2">
    <source>
        <dbReference type="EMBL" id="MDH5160673.1"/>
    </source>
</evidence>
<feature type="transmembrane region" description="Helical" evidence="1">
    <location>
        <begin position="158"/>
        <end position="175"/>
    </location>
</feature>
<keyword evidence="1" id="KW-0812">Transmembrane</keyword>
<feature type="transmembrane region" description="Helical" evidence="1">
    <location>
        <begin position="39"/>
        <end position="59"/>
    </location>
</feature>
<organism evidence="2 3">
    <name type="scientific">Heyndrickxia oleronia</name>
    <dbReference type="NCBI Taxonomy" id="38875"/>
    <lineage>
        <taxon>Bacteria</taxon>
        <taxon>Bacillati</taxon>
        <taxon>Bacillota</taxon>
        <taxon>Bacilli</taxon>
        <taxon>Bacillales</taxon>
        <taxon>Bacillaceae</taxon>
        <taxon>Heyndrickxia</taxon>
    </lineage>
</organism>
<accession>A0AAW6STQ6</accession>
<comment type="caution">
    <text evidence="2">The sequence shown here is derived from an EMBL/GenBank/DDBJ whole genome shotgun (WGS) entry which is preliminary data.</text>
</comment>
<evidence type="ECO:0000313" key="3">
    <source>
        <dbReference type="Proteomes" id="UP001159179"/>
    </source>
</evidence>
<sequence length="205" mass="23677">MMYIEIGHRSIPVIWIAILLACFLTALIYRIVRKTSIHSWYWNGFLIYLITWKLSYILFNFKIFLKSPLSLLFFGGGSLGHILAIAILCVYLIIVSKKGTSTFSTSAPLEILLFFLLYETCIQYFINGILAFLIQLFLLAGIIVYYAMSVNRNKQIPFQVYVVIILLEFCLLSIFQPLLSIETITFTWIFIFISILAKKEEVTNP</sequence>
<feature type="transmembrane region" description="Helical" evidence="1">
    <location>
        <begin position="124"/>
        <end position="146"/>
    </location>
</feature>
<keyword evidence="1" id="KW-0472">Membrane</keyword>
<feature type="transmembrane region" description="Helical" evidence="1">
    <location>
        <begin position="71"/>
        <end position="94"/>
    </location>
</feature>
<feature type="transmembrane region" description="Helical" evidence="1">
    <location>
        <begin position="12"/>
        <end position="32"/>
    </location>
</feature>
<reference evidence="2" key="1">
    <citation type="submission" date="2023-03" db="EMBL/GenBank/DDBJ databases">
        <title>Bacterial isolates from washroom surfaces on a university campus.</title>
        <authorList>
            <person name="Holman D.B."/>
            <person name="Gzyl K.E."/>
            <person name="Taheri A.E."/>
        </authorList>
    </citation>
    <scope>NUCLEOTIDE SEQUENCE</scope>
    <source>
        <strain evidence="2">RD03</strain>
    </source>
</reference>
<proteinExistence type="predicted"/>
<gene>
    <name evidence="2" type="ORF">P5X88_06965</name>
</gene>
<dbReference type="AlphaFoldDB" id="A0AAW6STQ6"/>
<dbReference type="EMBL" id="JAROYP010000003">
    <property type="protein sequence ID" value="MDH5160673.1"/>
    <property type="molecule type" value="Genomic_DNA"/>
</dbReference>
<evidence type="ECO:0000256" key="1">
    <source>
        <dbReference type="SAM" id="Phobius"/>
    </source>
</evidence>